<dbReference type="SUPFAM" id="SSF53474">
    <property type="entry name" value="alpha/beta-Hydrolases"/>
    <property type="match status" value="1"/>
</dbReference>
<dbReference type="Pfam" id="PF12697">
    <property type="entry name" value="Abhydrolase_6"/>
    <property type="match status" value="1"/>
</dbReference>
<dbReference type="InterPro" id="IPR029058">
    <property type="entry name" value="AB_hydrolase_fold"/>
</dbReference>
<sequence>MSSTRHRRQPAPPDPTDPDAELHTVPPGLWLMMLEARAPWEAMALAAVSPWLSRMPSGDGHAVLVFPGLGANDMSTLALRRFLRQHRYTAYGWEQGFNLGPRDGVLERCRARIEALHKKHRGKISLIGWSLGGIYAREMAKELPDLVRCVITLGTPFTGHPKATNAWRFYQLVSGQHPHDEELLAQVRRPPPVPTTSIYSKTDGVVAWQCSINPMRHAHTENIEVHASHIGMGMNPMAMYAIADRLRQDPDHWRRFDVRGARRWFFKVAHQPEALTRWY</sequence>
<proteinExistence type="predicted"/>
<evidence type="ECO:0000313" key="3">
    <source>
        <dbReference type="EMBL" id="QBM27136.1"/>
    </source>
</evidence>
<keyword evidence="3" id="KW-0378">Hydrolase</keyword>
<organism evidence="3 4">
    <name type="scientific">Hydrogenophaga pseudoflava</name>
    <name type="common">Pseudomonas carboxydoflava</name>
    <dbReference type="NCBI Taxonomy" id="47421"/>
    <lineage>
        <taxon>Bacteria</taxon>
        <taxon>Pseudomonadati</taxon>
        <taxon>Pseudomonadota</taxon>
        <taxon>Betaproteobacteria</taxon>
        <taxon>Burkholderiales</taxon>
        <taxon>Comamonadaceae</taxon>
        <taxon>Hydrogenophaga</taxon>
    </lineage>
</organism>
<accession>A0A4P6WXF7</accession>
<keyword evidence="4" id="KW-1185">Reference proteome</keyword>
<feature type="domain" description="AB hydrolase-1" evidence="2">
    <location>
        <begin position="64"/>
        <end position="237"/>
    </location>
</feature>
<dbReference type="InterPro" id="IPR000073">
    <property type="entry name" value="AB_hydrolase_1"/>
</dbReference>
<dbReference type="AlphaFoldDB" id="A0A4P6WXF7"/>
<protein>
    <submittedName>
        <fullName evidence="3">Alpha/beta hydrolase family protein</fullName>
    </submittedName>
</protein>
<dbReference type="EMBL" id="CP037867">
    <property type="protein sequence ID" value="QBM27136.1"/>
    <property type="molecule type" value="Genomic_DNA"/>
</dbReference>
<feature type="region of interest" description="Disordered" evidence="1">
    <location>
        <begin position="1"/>
        <end position="22"/>
    </location>
</feature>
<evidence type="ECO:0000259" key="2">
    <source>
        <dbReference type="Pfam" id="PF12697"/>
    </source>
</evidence>
<dbReference type="KEGG" id="hpse:HPF_05540"/>
<dbReference type="GO" id="GO:0016787">
    <property type="term" value="F:hydrolase activity"/>
    <property type="evidence" value="ECO:0007669"/>
    <property type="project" value="UniProtKB-KW"/>
</dbReference>
<evidence type="ECO:0000256" key="1">
    <source>
        <dbReference type="SAM" id="MobiDB-lite"/>
    </source>
</evidence>
<gene>
    <name evidence="3" type="ORF">HPF_05540</name>
</gene>
<dbReference type="Proteomes" id="UP000293912">
    <property type="component" value="Chromosome"/>
</dbReference>
<reference evidence="3 4" key="1">
    <citation type="submission" date="2019-03" db="EMBL/GenBank/DDBJ databases">
        <authorList>
            <person name="Sebastian G."/>
            <person name="Baumann P."/>
            <person name="Ruckert C."/>
            <person name="Kalinowski J."/>
            <person name="Nebel B."/>
            <person name="Takors R."/>
            <person name="Blombach B."/>
        </authorList>
    </citation>
    <scope>NUCLEOTIDE SEQUENCE [LARGE SCALE GENOMIC DNA]</scope>
    <source>
        <strain evidence="3 4">DSM 1084</strain>
    </source>
</reference>
<name>A0A4P6WXF7_HYDPS</name>
<evidence type="ECO:0000313" key="4">
    <source>
        <dbReference type="Proteomes" id="UP000293912"/>
    </source>
</evidence>
<dbReference type="Gene3D" id="3.40.50.1820">
    <property type="entry name" value="alpha/beta hydrolase"/>
    <property type="match status" value="1"/>
</dbReference>